<dbReference type="Pfam" id="PF00754">
    <property type="entry name" value="F5_F8_type_C"/>
    <property type="match status" value="1"/>
</dbReference>
<dbReference type="RefSeq" id="WP_171643967.1">
    <property type="nucleotide sequence ID" value="NZ_WHOA01000098.1"/>
</dbReference>
<evidence type="ECO:0000256" key="1">
    <source>
        <dbReference type="SAM" id="SignalP"/>
    </source>
</evidence>
<proteinExistence type="predicted"/>
<keyword evidence="1" id="KW-0732">Signal</keyword>
<feature type="domain" description="F5/8 type C" evidence="2">
    <location>
        <begin position="31"/>
        <end position="197"/>
    </location>
</feature>
<dbReference type="Proteomes" id="UP000616779">
    <property type="component" value="Unassembled WGS sequence"/>
</dbReference>
<reference evidence="3 4" key="1">
    <citation type="submission" date="2019-10" db="EMBL/GenBank/DDBJ databases">
        <title>Description of Paenibacillus terrestris sp. nov.</title>
        <authorList>
            <person name="Carlier A."/>
            <person name="Qi S."/>
        </authorList>
    </citation>
    <scope>NUCLEOTIDE SEQUENCE [LARGE SCALE GENOMIC DNA]</scope>
    <source>
        <strain evidence="3 4">LMG 31458</strain>
    </source>
</reference>
<organism evidence="3 4">
    <name type="scientific">Paenibacillus phytorum</name>
    <dbReference type="NCBI Taxonomy" id="2654977"/>
    <lineage>
        <taxon>Bacteria</taxon>
        <taxon>Bacillati</taxon>
        <taxon>Bacillota</taxon>
        <taxon>Bacilli</taxon>
        <taxon>Bacillales</taxon>
        <taxon>Paenibacillaceae</taxon>
        <taxon>Paenibacillus</taxon>
    </lineage>
</organism>
<dbReference type="InterPro" id="IPR000421">
    <property type="entry name" value="FA58C"/>
</dbReference>
<evidence type="ECO:0000259" key="2">
    <source>
        <dbReference type="PROSITE" id="PS50022"/>
    </source>
</evidence>
<dbReference type="Gene3D" id="3.30.1920.20">
    <property type="match status" value="1"/>
</dbReference>
<sequence length="1204" mass="131699">MRIKMKWAAMTVLAAMLLPVVPVAQAEQGQPTTVNRNLASGLDYSWSEQPEASRPDGSKKLTDGIHGALNMSDPAWVGHQKKMTREVVFDLGEAKSISKINARFLQDWPTNEALVPLTVSMYVSDDKENWGLLSHNATQLLWGDGPPRDETYTWDGSRDGIKSKPGAQMAYARYVKVTFSMHTRAWTLIDEIEIMGADGKLAGAEVVPPEPVGYLQAGEATAGIRNLGLLYNGYYDGGKGDWSKQRIIPNISYVNKSGEPVDWMFDGVLYLGLSTPEGHGFNGSANMSDWAWYLDKTFANNGDMDQLNAATVEVGAKLNQTDHKTKVVLMIPDPGEYMSNFGDVDGDGVVEDFRDSIGTDKALQNRAKAIQWYVNQAQQKWAEKNYSNLELVGMYWLEEQISTSSTGPATVKLANDIVHAKNLKSFWIPHSLAYKAYMWKDVGFDAVAFQPNYFFGELGYDKLKDASNIAKQYGMTNELEFDDRMVNDGVFRERFVDYLNSGVETGLVQPTIFKAYYQGNNAVYDTAVSGAPSTRIMYDWLNQFVKGTYQVHNEAPPEADVKMNGQALQSGVVVPDTEKVQFTWSIKNDDGSGLAQVTAKFDGKPYTAGTEISLTGKAGKHELAVTVATTKTKTTTYVIQAGMNASSMLKLVGDFKANNQISSADGARALSNHLEMMKRFEGTDAAEVSKYLKGFNATLDQLKNKQGISAEAYNTLKEGVYFLVGSLAQDKPAEVSSIEASSLAPGKAVDGFPATRWSSISVDNTWFQVDLGEATEMDTVRIDWEYARAKTYKLLVSDDKVNWKSVIAENNGIINAQDGKNTILFEPVKARYIKFQGIQRETFYGYSFYEFGVYNLAKKVTIQTIDGLKAAVDAPTKNVTIQGLAMNGKLADVKVKVLDPQGNVQYEGKTAVTEAGDFQIAFTLTGNVEGTYVAQLATNEIIEPIKVAFEYKKAPGGDQTPPDTTAIVSPEQPNGQNGWYKQPVTVSLTAQDAASSVTQTVYSLDGGTAWRAYTAPILFDRDGRYSVSYRSTDREGNVEAPKTISFTIDGTAPVIAVAVPLEGTYSSAEDLTPQFTATDSVSGIDATKTVAMLDGKPVQTSMAIALYTLELGTHEFTVSASDLAGNATSRTVRFQTAASLDSLKLLVKRFKSSGWIDNKGIETSLLSKLNAGNVKSFIQEVEAQAGKHVSNEAAKVLLRDARTL</sequence>
<dbReference type="EMBL" id="WHOA01000098">
    <property type="protein sequence ID" value="NOU72677.1"/>
    <property type="molecule type" value="Genomic_DNA"/>
</dbReference>
<feature type="chain" id="PRO_5045421911" evidence="1">
    <location>
        <begin position="27"/>
        <end position="1204"/>
    </location>
</feature>
<name>A0ABX1XVX1_9BACL</name>
<dbReference type="SUPFAM" id="SSF49785">
    <property type="entry name" value="Galactose-binding domain-like"/>
    <property type="match status" value="2"/>
</dbReference>
<keyword evidence="4" id="KW-1185">Reference proteome</keyword>
<feature type="signal peptide" evidence="1">
    <location>
        <begin position="1"/>
        <end position="26"/>
    </location>
</feature>
<comment type="caution">
    <text evidence="3">The sequence shown here is derived from an EMBL/GenBank/DDBJ whole genome shotgun (WGS) entry which is preliminary data.</text>
</comment>
<dbReference type="Pfam" id="PF16147">
    <property type="entry name" value="DUF4855"/>
    <property type="match status" value="1"/>
</dbReference>
<dbReference type="NCBIfam" id="NF047446">
    <property type="entry name" value="barrel_OmpL47"/>
    <property type="match status" value="1"/>
</dbReference>
<dbReference type="Pfam" id="PF22888">
    <property type="entry name" value="FIMAH"/>
    <property type="match status" value="1"/>
</dbReference>
<protein>
    <submittedName>
        <fullName evidence="3">DUF4855 domain-containing protein</fullName>
    </submittedName>
</protein>
<dbReference type="InterPro" id="IPR032329">
    <property type="entry name" value="DUF4855"/>
</dbReference>
<dbReference type="PROSITE" id="PS50022">
    <property type="entry name" value="FA58C_3"/>
    <property type="match status" value="2"/>
</dbReference>
<gene>
    <name evidence="3" type="ORF">GC098_14810</name>
</gene>
<dbReference type="Gene3D" id="2.60.120.260">
    <property type="entry name" value="Galactose-binding domain-like"/>
    <property type="match status" value="2"/>
</dbReference>
<dbReference type="InterPro" id="IPR058094">
    <property type="entry name" value="Ig-like_OmpL47-like"/>
</dbReference>
<dbReference type="InterPro" id="IPR008979">
    <property type="entry name" value="Galactose-bd-like_sf"/>
</dbReference>
<dbReference type="InterPro" id="IPR054470">
    <property type="entry name" value="FIMAH_dom"/>
</dbReference>
<evidence type="ECO:0000313" key="4">
    <source>
        <dbReference type="Proteomes" id="UP000616779"/>
    </source>
</evidence>
<accession>A0ABX1XVX1</accession>
<feature type="domain" description="F5/8 type C" evidence="2">
    <location>
        <begin position="715"/>
        <end position="856"/>
    </location>
</feature>
<evidence type="ECO:0000313" key="3">
    <source>
        <dbReference type="EMBL" id="NOU72677.1"/>
    </source>
</evidence>